<proteinExistence type="predicted"/>
<dbReference type="OrthoDB" id="5863305at2759"/>
<accession>A0A183EYA4</accession>
<evidence type="ECO:0000256" key="1">
    <source>
        <dbReference type="SAM" id="Coils"/>
    </source>
</evidence>
<dbReference type="WBParaSite" id="GPUH_0002597501-mRNA-1">
    <property type="protein sequence ID" value="GPUH_0002597501-mRNA-1"/>
    <property type="gene ID" value="GPUH_0002597501"/>
</dbReference>
<keyword evidence="1" id="KW-0175">Coiled coil</keyword>
<reference evidence="4" key="1">
    <citation type="submission" date="2016-06" db="UniProtKB">
        <authorList>
            <consortium name="WormBaseParasite"/>
        </authorList>
    </citation>
    <scope>IDENTIFICATION</scope>
</reference>
<organism evidence="4">
    <name type="scientific">Gongylonema pulchrum</name>
    <dbReference type="NCBI Taxonomy" id="637853"/>
    <lineage>
        <taxon>Eukaryota</taxon>
        <taxon>Metazoa</taxon>
        <taxon>Ecdysozoa</taxon>
        <taxon>Nematoda</taxon>
        <taxon>Chromadorea</taxon>
        <taxon>Rhabditida</taxon>
        <taxon>Spirurina</taxon>
        <taxon>Spiruromorpha</taxon>
        <taxon>Spiruroidea</taxon>
        <taxon>Gongylonematidae</taxon>
        <taxon>Gongylonema</taxon>
    </lineage>
</organism>
<keyword evidence="3" id="KW-1185">Reference proteome</keyword>
<feature type="coiled-coil region" evidence="1">
    <location>
        <begin position="81"/>
        <end position="108"/>
    </location>
</feature>
<evidence type="ECO:0000313" key="2">
    <source>
        <dbReference type="EMBL" id="VDN44887.1"/>
    </source>
</evidence>
<reference evidence="2 3" key="2">
    <citation type="submission" date="2018-11" db="EMBL/GenBank/DDBJ databases">
        <authorList>
            <consortium name="Pathogen Informatics"/>
        </authorList>
    </citation>
    <scope>NUCLEOTIDE SEQUENCE [LARGE SCALE GENOMIC DNA]</scope>
</reference>
<gene>
    <name evidence="2" type="ORF">GPUH_LOCUS25945</name>
</gene>
<evidence type="ECO:0000313" key="3">
    <source>
        <dbReference type="Proteomes" id="UP000271098"/>
    </source>
</evidence>
<dbReference type="EMBL" id="UYRT01107724">
    <property type="protein sequence ID" value="VDN44887.1"/>
    <property type="molecule type" value="Genomic_DNA"/>
</dbReference>
<sequence>MLQRLLNKENRSSYCLGNTAGKQCIAVSAFYDNIREDLKKIIIRIDNSMITNEMNAPSLANISSQEETAQQIASPSNTDEFERLKLDLEGAQKECKALNEQLDRVTLDFQDACRELDLYKHEPCETALKHTRDVRLTKSRSYTELGRATIDLDEHLRFTTCLPAKFPLSFLFVPLKYLNEDASGSRCLERGHQIQSTKNI</sequence>
<dbReference type="Proteomes" id="UP000271098">
    <property type="component" value="Unassembled WGS sequence"/>
</dbReference>
<protein>
    <submittedName>
        <fullName evidence="4">t-SNARE coiled-coil homology domain-containing protein</fullName>
    </submittedName>
</protein>
<name>A0A183EYA4_9BILA</name>
<evidence type="ECO:0000313" key="4">
    <source>
        <dbReference type="WBParaSite" id="GPUH_0002597501-mRNA-1"/>
    </source>
</evidence>
<dbReference type="AlphaFoldDB" id="A0A183EYA4"/>